<feature type="region of interest" description="Disordered" evidence="1">
    <location>
        <begin position="585"/>
        <end position="618"/>
    </location>
</feature>
<feature type="region of interest" description="Disordered" evidence="1">
    <location>
        <begin position="99"/>
        <end position="150"/>
    </location>
</feature>
<dbReference type="Proteomes" id="UP001465976">
    <property type="component" value="Unassembled WGS sequence"/>
</dbReference>
<feature type="region of interest" description="Disordered" evidence="1">
    <location>
        <begin position="755"/>
        <end position="790"/>
    </location>
</feature>
<sequence length="790" mass="85033">MKSSTATRKPEQKASTSRSKSKPGKNAESSTSTSPPKRGQKRNLEMFEEDDDEDVSHELSAAAKELKRRVQEVYTAIDGNTADGRWGIISRLLKLPCTSGHNGVWITPRPGEMEEPENLGFGEERSEETVIGSRSGRSSKESTKEAKLKEKVEEWQKNIVVEAAEVANPKVKRKSTTKKSNETSVSVEMDIDPSPLGFRAQKLSASQLKAKMKANKPVAKKTIPDPPSDVTESPESRPTKRRRHITDVPEHNFVPPPFSSSQIQHSTPYRKPTSVRPPSPILPAETSPSEPHVVPPPTSSPPSPSGIATSPITTVTRNRARRALETPNAASKALPQAKASVALPKSPVPGLGLSSSLPAFGTPKVPTKAEAVAPKLGLRVDTNEDDADDGEKEPPVRNFKRPGPRSPETPRHAKQRCVSRVEDVSMHPPSSPLSSPPNTPIPATPKKSDKNQLPTLTELLSAKKSASPKARSKRPSGVAGLDVCLTNKVDEERRTSGRASGVSPHSQAPSNKIETQRTTATTVTTTTIQGRQPGWEAFPIQTEDPHSLQSLPEYANAVDFTVGYGFDITAPPASIPPPMDGFGIGDDDGEIVQGSGEGEDEEEVDQVSIPQSSVKEPVLVPDSPAIAIIPDFTFHPEEFSPQLTSTQPKDNGNGGGGGSNLKIRGDVFMGMGTGVVDEDKDNNDDDDDLMAISPPKRTPVRGGAARYSSQPSQTGPSDSRSPSKSPSKSQSYPWGYSSQMDLEGGVDRVSRFLEKDISMVDVEEEDEEEERGDGDRDGFSIGPGKSGWVY</sequence>
<feature type="compositionally biased region" description="Acidic residues" evidence="1">
    <location>
        <begin position="676"/>
        <end position="689"/>
    </location>
</feature>
<feature type="compositionally biased region" description="Low complexity" evidence="1">
    <location>
        <begin position="516"/>
        <end position="527"/>
    </location>
</feature>
<feature type="compositionally biased region" description="Pro residues" evidence="1">
    <location>
        <begin position="293"/>
        <end position="304"/>
    </location>
</feature>
<feature type="compositionally biased region" description="Low complexity" evidence="1">
    <location>
        <begin position="305"/>
        <end position="314"/>
    </location>
</feature>
<feature type="compositionally biased region" description="Pro residues" evidence="1">
    <location>
        <begin position="429"/>
        <end position="443"/>
    </location>
</feature>
<accession>A0ABR3F3X9</accession>
<name>A0ABR3F3X9_9AGAR</name>
<feature type="compositionally biased region" description="Basic and acidic residues" evidence="1">
    <location>
        <begin position="138"/>
        <end position="150"/>
    </location>
</feature>
<feature type="compositionally biased region" description="Low complexity" evidence="1">
    <location>
        <begin position="343"/>
        <end position="358"/>
    </location>
</feature>
<feature type="compositionally biased region" description="Acidic residues" evidence="1">
    <location>
        <begin position="761"/>
        <end position="772"/>
    </location>
</feature>
<keyword evidence="3" id="KW-1185">Reference proteome</keyword>
<feature type="region of interest" description="Disordered" evidence="1">
    <location>
        <begin position="630"/>
        <end position="741"/>
    </location>
</feature>
<organism evidence="2 3">
    <name type="scientific">Marasmius crinis-equi</name>
    <dbReference type="NCBI Taxonomy" id="585013"/>
    <lineage>
        <taxon>Eukaryota</taxon>
        <taxon>Fungi</taxon>
        <taxon>Dikarya</taxon>
        <taxon>Basidiomycota</taxon>
        <taxon>Agaricomycotina</taxon>
        <taxon>Agaricomycetes</taxon>
        <taxon>Agaricomycetidae</taxon>
        <taxon>Agaricales</taxon>
        <taxon>Marasmiineae</taxon>
        <taxon>Marasmiaceae</taxon>
        <taxon>Marasmius</taxon>
    </lineage>
</organism>
<evidence type="ECO:0000313" key="3">
    <source>
        <dbReference type="Proteomes" id="UP001465976"/>
    </source>
</evidence>
<feature type="region of interest" description="Disordered" evidence="1">
    <location>
        <begin position="1"/>
        <end position="60"/>
    </location>
</feature>
<feature type="region of interest" description="Disordered" evidence="1">
    <location>
        <begin position="168"/>
        <end position="539"/>
    </location>
</feature>
<protein>
    <submittedName>
        <fullName evidence="2">Uncharacterized protein</fullName>
    </submittedName>
</protein>
<feature type="compositionally biased region" description="Acidic residues" evidence="1">
    <location>
        <begin position="46"/>
        <end position="55"/>
    </location>
</feature>
<feature type="compositionally biased region" description="Low complexity" evidence="1">
    <location>
        <begin position="716"/>
        <end position="733"/>
    </location>
</feature>
<gene>
    <name evidence="2" type="ORF">V5O48_012016</name>
</gene>
<feature type="compositionally biased region" description="Polar residues" evidence="1">
    <location>
        <begin position="503"/>
        <end position="513"/>
    </location>
</feature>
<evidence type="ECO:0000256" key="1">
    <source>
        <dbReference type="SAM" id="MobiDB-lite"/>
    </source>
</evidence>
<proteinExistence type="predicted"/>
<reference evidence="2 3" key="1">
    <citation type="submission" date="2024-02" db="EMBL/GenBank/DDBJ databases">
        <title>A draft genome for the cacao thread blight pathogen Marasmius crinis-equi.</title>
        <authorList>
            <person name="Cohen S.P."/>
            <person name="Baruah I.K."/>
            <person name="Amoako-Attah I."/>
            <person name="Bukari Y."/>
            <person name="Meinhardt L.W."/>
            <person name="Bailey B.A."/>
        </authorList>
    </citation>
    <scope>NUCLEOTIDE SEQUENCE [LARGE SCALE GENOMIC DNA]</scope>
    <source>
        <strain evidence="2 3">GH-76</strain>
    </source>
</reference>
<comment type="caution">
    <text evidence="2">The sequence shown here is derived from an EMBL/GenBank/DDBJ whole genome shotgun (WGS) entry which is preliminary data.</text>
</comment>
<feature type="compositionally biased region" description="Polar residues" evidence="1">
    <location>
        <begin position="641"/>
        <end position="650"/>
    </location>
</feature>
<feature type="compositionally biased region" description="Polar residues" evidence="1">
    <location>
        <begin position="1"/>
        <end position="18"/>
    </location>
</feature>
<evidence type="ECO:0000313" key="2">
    <source>
        <dbReference type="EMBL" id="KAL0569941.1"/>
    </source>
</evidence>
<dbReference type="EMBL" id="JBAHYK010001022">
    <property type="protein sequence ID" value="KAL0569941.1"/>
    <property type="molecule type" value="Genomic_DNA"/>
</dbReference>